<evidence type="ECO:0000313" key="1">
    <source>
        <dbReference type="EMBL" id="KAB8177730.1"/>
    </source>
</evidence>
<gene>
    <name evidence="1" type="ORF">FH610_037010</name>
</gene>
<dbReference type="AlphaFoldDB" id="A0A5N6BC15"/>
<evidence type="ECO:0000313" key="2">
    <source>
        <dbReference type="Proteomes" id="UP000313066"/>
    </source>
</evidence>
<keyword evidence="2" id="KW-1185">Reference proteome</keyword>
<dbReference type="EMBL" id="VDMA02000029">
    <property type="protein sequence ID" value="KAB8177730.1"/>
    <property type="molecule type" value="Genomic_DNA"/>
</dbReference>
<evidence type="ECO:0008006" key="3">
    <source>
        <dbReference type="Google" id="ProtNLM"/>
    </source>
</evidence>
<accession>A0A5N6BC15</accession>
<sequence length="239" mass="26741">MTDLLTTVLEAHGGPARWREARRISARQFSDGALWPLKGHPGAVDGVTVTVDLHRQFTSHTPFLGEDRRTAFTPDRIAIETTEGEVVEELRNPRASFAGHELTTPWNAPQLAYFTGYAMWTYLTEPISLTFPGVRTEEIEPWTEDGEKFRRLKVTYPSDIATHSAEQVLYVDADGLLRRRDYTVDVAGGVPSAHYISGHREVSGLVIPAIRMIYGRDENNARVPDPLVVSVRLEDITVS</sequence>
<reference evidence="1 2" key="1">
    <citation type="submission" date="2019-10" db="EMBL/GenBank/DDBJ databases">
        <title>Nonomuraea sp. nov., isolated from Phyllanthus amarus.</title>
        <authorList>
            <person name="Klykleung N."/>
            <person name="Tanasupawat S."/>
        </authorList>
    </citation>
    <scope>NUCLEOTIDE SEQUENCE [LARGE SCALE GENOMIC DNA]</scope>
    <source>
        <strain evidence="1 2">CR1-09</strain>
    </source>
</reference>
<comment type="caution">
    <text evidence="1">The sequence shown here is derived from an EMBL/GenBank/DDBJ whole genome shotgun (WGS) entry which is preliminary data.</text>
</comment>
<protein>
    <recommendedName>
        <fullName evidence="3">DUF3386 family protein</fullName>
    </recommendedName>
</protein>
<proteinExistence type="predicted"/>
<name>A0A5N6BC15_9ACTN</name>
<dbReference type="RefSeq" id="WP_139579980.1">
    <property type="nucleotide sequence ID" value="NZ_VDMA02000029.1"/>
</dbReference>
<organism evidence="1 2">
    <name type="scientific">Microbispora catharanthi</name>
    <dbReference type="NCBI Taxonomy" id="1712871"/>
    <lineage>
        <taxon>Bacteria</taxon>
        <taxon>Bacillati</taxon>
        <taxon>Actinomycetota</taxon>
        <taxon>Actinomycetes</taxon>
        <taxon>Streptosporangiales</taxon>
        <taxon>Streptosporangiaceae</taxon>
        <taxon>Microbispora</taxon>
    </lineage>
</organism>
<dbReference type="Proteomes" id="UP000313066">
    <property type="component" value="Unassembled WGS sequence"/>
</dbReference>